<evidence type="ECO:0000313" key="2">
    <source>
        <dbReference type="Proteomes" id="UP001066276"/>
    </source>
</evidence>
<dbReference type="Proteomes" id="UP001066276">
    <property type="component" value="Chromosome 9"/>
</dbReference>
<gene>
    <name evidence="1" type="ORF">NDU88_003250</name>
</gene>
<organism evidence="1 2">
    <name type="scientific">Pleurodeles waltl</name>
    <name type="common">Iberian ribbed newt</name>
    <dbReference type="NCBI Taxonomy" id="8319"/>
    <lineage>
        <taxon>Eukaryota</taxon>
        <taxon>Metazoa</taxon>
        <taxon>Chordata</taxon>
        <taxon>Craniata</taxon>
        <taxon>Vertebrata</taxon>
        <taxon>Euteleostomi</taxon>
        <taxon>Amphibia</taxon>
        <taxon>Batrachia</taxon>
        <taxon>Caudata</taxon>
        <taxon>Salamandroidea</taxon>
        <taxon>Salamandridae</taxon>
        <taxon>Pleurodelinae</taxon>
        <taxon>Pleurodeles</taxon>
    </lineage>
</organism>
<proteinExistence type="predicted"/>
<accession>A0AAV7MQ08</accession>
<keyword evidence="2" id="KW-1185">Reference proteome</keyword>
<dbReference type="EMBL" id="JANPWB010000013">
    <property type="protein sequence ID" value="KAJ1105846.1"/>
    <property type="molecule type" value="Genomic_DNA"/>
</dbReference>
<comment type="caution">
    <text evidence="1">The sequence shown here is derived from an EMBL/GenBank/DDBJ whole genome shotgun (WGS) entry which is preliminary data.</text>
</comment>
<reference evidence="1" key="1">
    <citation type="journal article" date="2022" name="bioRxiv">
        <title>Sequencing and chromosome-scale assembly of the giantPleurodeles waltlgenome.</title>
        <authorList>
            <person name="Brown T."/>
            <person name="Elewa A."/>
            <person name="Iarovenko S."/>
            <person name="Subramanian E."/>
            <person name="Araus A.J."/>
            <person name="Petzold A."/>
            <person name="Susuki M."/>
            <person name="Suzuki K.-i.T."/>
            <person name="Hayashi T."/>
            <person name="Toyoda A."/>
            <person name="Oliveira C."/>
            <person name="Osipova E."/>
            <person name="Leigh N.D."/>
            <person name="Simon A."/>
            <person name="Yun M.H."/>
        </authorList>
    </citation>
    <scope>NUCLEOTIDE SEQUENCE</scope>
    <source>
        <strain evidence="1">20211129_DDA</strain>
        <tissue evidence="1">Liver</tissue>
    </source>
</reference>
<protein>
    <submittedName>
        <fullName evidence="1">Uncharacterized protein</fullName>
    </submittedName>
</protein>
<sequence length="86" mass="9730">MMAPVTHFPATPYIPDQPFSASLRELVFVSLLTLRQFENASCSSFPSVAETLQTDFSLTEKTRKCSPLRVGKNYSLHKCILKDDNY</sequence>
<name>A0AAV7MQ08_PLEWA</name>
<evidence type="ECO:0000313" key="1">
    <source>
        <dbReference type="EMBL" id="KAJ1105846.1"/>
    </source>
</evidence>
<dbReference type="AlphaFoldDB" id="A0AAV7MQ08"/>